<evidence type="ECO:0000256" key="1">
    <source>
        <dbReference type="ARBA" id="ARBA00004651"/>
    </source>
</evidence>
<dbReference type="Pfam" id="PF02687">
    <property type="entry name" value="FtsX"/>
    <property type="match status" value="1"/>
</dbReference>
<dbReference type="GO" id="GO:0022857">
    <property type="term" value="F:transmembrane transporter activity"/>
    <property type="evidence" value="ECO:0007669"/>
    <property type="project" value="TreeGrafter"/>
</dbReference>
<reference evidence="10 11" key="1">
    <citation type="journal article" date="2016" name="Nat. Commun.">
        <title>Thousands of microbial genomes shed light on interconnected biogeochemical processes in an aquifer system.</title>
        <authorList>
            <person name="Anantharaman K."/>
            <person name="Brown C.T."/>
            <person name="Hug L.A."/>
            <person name="Sharon I."/>
            <person name="Castelle C.J."/>
            <person name="Probst A.J."/>
            <person name="Thomas B.C."/>
            <person name="Singh A."/>
            <person name="Wilkins M.J."/>
            <person name="Karaoz U."/>
            <person name="Brodie E.L."/>
            <person name="Williams K.H."/>
            <person name="Hubbard S.S."/>
            <person name="Banfield J.F."/>
        </authorList>
    </citation>
    <scope>NUCLEOTIDE SEQUENCE [LARGE SCALE GENOMIC DNA]</scope>
</reference>
<keyword evidence="5 7" id="KW-0472">Membrane</keyword>
<keyword evidence="2" id="KW-1003">Cell membrane</keyword>
<proteinExistence type="inferred from homology"/>
<evidence type="ECO:0000256" key="6">
    <source>
        <dbReference type="ARBA" id="ARBA00038076"/>
    </source>
</evidence>
<dbReference type="Pfam" id="PF12704">
    <property type="entry name" value="MacB_PCD"/>
    <property type="match status" value="1"/>
</dbReference>
<dbReference type="STRING" id="1802559.A2372_00685"/>
<keyword evidence="4 7" id="KW-1133">Transmembrane helix</keyword>
<dbReference type="EMBL" id="MGIT01000003">
    <property type="protein sequence ID" value="OGM92699.1"/>
    <property type="molecule type" value="Genomic_DNA"/>
</dbReference>
<dbReference type="PANTHER" id="PTHR30572:SF4">
    <property type="entry name" value="ABC TRANSPORTER PERMEASE YTRF"/>
    <property type="match status" value="1"/>
</dbReference>
<keyword evidence="3 7" id="KW-0812">Transmembrane</keyword>
<comment type="subcellular location">
    <subcellularLocation>
        <location evidence="1">Cell membrane</location>
        <topology evidence="1">Multi-pass membrane protein</topology>
    </subcellularLocation>
</comment>
<comment type="caution">
    <text evidence="10">The sequence shown here is derived from an EMBL/GenBank/DDBJ whole genome shotgun (WGS) entry which is preliminary data.</text>
</comment>
<evidence type="ECO:0000259" key="8">
    <source>
        <dbReference type="Pfam" id="PF02687"/>
    </source>
</evidence>
<feature type="transmembrane region" description="Helical" evidence="7">
    <location>
        <begin position="366"/>
        <end position="393"/>
    </location>
</feature>
<comment type="similarity">
    <text evidence="6">Belongs to the ABC-4 integral membrane protein family.</text>
</comment>
<evidence type="ECO:0000259" key="9">
    <source>
        <dbReference type="Pfam" id="PF12704"/>
    </source>
</evidence>
<evidence type="ECO:0000256" key="7">
    <source>
        <dbReference type="SAM" id="Phobius"/>
    </source>
</evidence>
<sequence>MNEHMEESRNHLSAIDLMRLSLRVFKTKPIRTFLTIMGMSVGIGTVMFLISMGYGLQFILIGKLVTTEDSLMALGVSYPAESELSINPQTMESIANMPNVGEISPMAEFPGEIKVGGSTGLIIARIIEPSYFRLSGLIPDVGKAFKEGEKGIVLSSQAAKLLNMAPDQTSVGKDIGLKLTYQGAGDQGGIGEEIVLNDPIKLTGIIIDDTQAPFAFVSAAAIDKKPPFYKEILLKATNIDYVETLRDALIEQGFIISARLDLVNQAKKVMNIITTILGVFGIAALIVSAIGMFNTMIVGFLERIYEVGIMKSLGATDRDVKNLFLMESLLMGLSGGIGGVTIGIAAGETVNFVLSIFAQRLGGSPIRLFITPGWFVVTTLILSSMIGLIAGFWPAHRSTTLSPKEAFKTR</sequence>
<evidence type="ECO:0000256" key="4">
    <source>
        <dbReference type="ARBA" id="ARBA00022989"/>
    </source>
</evidence>
<name>A0A1F8DXA2_9BACT</name>
<accession>A0A1F8DXA2</accession>
<gene>
    <name evidence="10" type="ORF">A2372_00685</name>
</gene>
<dbReference type="PANTHER" id="PTHR30572">
    <property type="entry name" value="MEMBRANE COMPONENT OF TRANSPORTER-RELATED"/>
    <property type="match status" value="1"/>
</dbReference>
<dbReference type="GO" id="GO:0005886">
    <property type="term" value="C:plasma membrane"/>
    <property type="evidence" value="ECO:0007669"/>
    <property type="project" value="UniProtKB-SubCell"/>
</dbReference>
<feature type="domain" description="MacB-like periplasmic core" evidence="9">
    <location>
        <begin position="32"/>
        <end position="249"/>
    </location>
</feature>
<organism evidence="10 11">
    <name type="scientific">Candidatus Wolfebacteria bacterium RIFOXYB1_FULL_54_12</name>
    <dbReference type="NCBI Taxonomy" id="1802559"/>
    <lineage>
        <taxon>Bacteria</taxon>
        <taxon>Candidatus Wolfeibacteriota</taxon>
    </lineage>
</organism>
<feature type="transmembrane region" description="Helical" evidence="7">
    <location>
        <begin position="276"/>
        <end position="301"/>
    </location>
</feature>
<feature type="transmembrane region" description="Helical" evidence="7">
    <location>
        <begin position="322"/>
        <end position="346"/>
    </location>
</feature>
<feature type="domain" description="ABC3 transporter permease C-terminal" evidence="8">
    <location>
        <begin position="279"/>
        <end position="403"/>
    </location>
</feature>
<dbReference type="InterPro" id="IPR003838">
    <property type="entry name" value="ABC3_permease_C"/>
</dbReference>
<evidence type="ECO:0000256" key="2">
    <source>
        <dbReference type="ARBA" id="ARBA00022475"/>
    </source>
</evidence>
<dbReference type="Proteomes" id="UP000176422">
    <property type="component" value="Unassembled WGS sequence"/>
</dbReference>
<evidence type="ECO:0000313" key="11">
    <source>
        <dbReference type="Proteomes" id="UP000176422"/>
    </source>
</evidence>
<dbReference type="InterPro" id="IPR025857">
    <property type="entry name" value="MacB_PCD"/>
</dbReference>
<evidence type="ECO:0008006" key="12">
    <source>
        <dbReference type="Google" id="ProtNLM"/>
    </source>
</evidence>
<protein>
    <recommendedName>
        <fullName evidence="12">ABC transporter permease</fullName>
    </recommendedName>
</protein>
<dbReference type="AlphaFoldDB" id="A0A1F8DXA2"/>
<evidence type="ECO:0000256" key="3">
    <source>
        <dbReference type="ARBA" id="ARBA00022692"/>
    </source>
</evidence>
<dbReference type="InterPro" id="IPR050250">
    <property type="entry name" value="Macrolide_Exporter_MacB"/>
</dbReference>
<evidence type="ECO:0000256" key="5">
    <source>
        <dbReference type="ARBA" id="ARBA00023136"/>
    </source>
</evidence>
<evidence type="ECO:0000313" key="10">
    <source>
        <dbReference type="EMBL" id="OGM92699.1"/>
    </source>
</evidence>
<feature type="transmembrane region" description="Helical" evidence="7">
    <location>
        <begin position="33"/>
        <end position="56"/>
    </location>
</feature>